<dbReference type="InterPro" id="IPR050951">
    <property type="entry name" value="Retrovirus_Pol_polyprotein"/>
</dbReference>
<keyword evidence="2" id="KW-1185">Reference proteome</keyword>
<reference evidence="3" key="1">
    <citation type="submission" date="2016-06" db="UniProtKB">
        <authorList>
            <consortium name="WormBaseParasite"/>
        </authorList>
    </citation>
    <scope>IDENTIFICATION</scope>
</reference>
<proteinExistence type="predicted"/>
<evidence type="ECO:0000313" key="3">
    <source>
        <dbReference type="WBParaSite" id="SCUD_0000622501-mRNA-1"/>
    </source>
</evidence>
<dbReference type="PANTHER" id="PTHR37984">
    <property type="entry name" value="PROTEIN CBG26694"/>
    <property type="match status" value="1"/>
</dbReference>
<dbReference type="Proteomes" id="UP000279833">
    <property type="component" value="Unassembled WGS sequence"/>
</dbReference>
<dbReference type="Gene3D" id="3.10.10.10">
    <property type="entry name" value="HIV Type 1 Reverse Transcriptase, subunit A, domain 1"/>
    <property type="match status" value="1"/>
</dbReference>
<reference evidence="1 2" key="2">
    <citation type="submission" date="2018-11" db="EMBL/GenBank/DDBJ databases">
        <authorList>
            <consortium name="Pathogen Informatics"/>
        </authorList>
    </citation>
    <scope>NUCLEOTIDE SEQUENCE [LARGE SCALE GENOMIC DNA]</scope>
    <source>
        <strain evidence="1">Dakar</strain>
        <strain evidence="2">Dakar, Senegal</strain>
    </source>
</reference>
<dbReference type="EMBL" id="UZAK01012835">
    <property type="protein sequence ID" value="VDP02072.1"/>
    <property type="molecule type" value="Genomic_DNA"/>
</dbReference>
<evidence type="ECO:0000313" key="1">
    <source>
        <dbReference type="EMBL" id="VDP02072.1"/>
    </source>
</evidence>
<name>A0A183JU35_9TREM</name>
<dbReference type="PANTHER" id="PTHR37984:SF5">
    <property type="entry name" value="PROTEIN NYNRIN-LIKE"/>
    <property type="match status" value="1"/>
</dbReference>
<dbReference type="WBParaSite" id="SCUD_0000622501-mRNA-1">
    <property type="protein sequence ID" value="SCUD_0000622501-mRNA-1"/>
    <property type="gene ID" value="SCUD_0000622501"/>
</dbReference>
<protein>
    <submittedName>
        <fullName evidence="3">Reverse transcriptase domain-containing protein</fullName>
    </submittedName>
</protein>
<gene>
    <name evidence="1" type="ORF">SCUD_LOCUS6225</name>
</gene>
<dbReference type="SUPFAM" id="SSF56672">
    <property type="entry name" value="DNA/RNA polymerases"/>
    <property type="match status" value="1"/>
</dbReference>
<organism evidence="3">
    <name type="scientific">Schistosoma curassoni</name>
    <dbReference type="NCBI Taxonomy" id="6186"/>
    <lineage>
        <taxon>Eukaryota</taxon>
        <taxon>Metazoa</taxon>
        <taxon>Spiralia</taxon>
        <taxon>Lophotrochozoa</taxon>
        <taxon>Platyhelminthes</taxon>
        <taxon>Trematoda</taxon>
        <taxon>Digenea</taxon>
        <taxon>Strigeidida</taxon>
        <taxon>Schistosomatoidea</taxon>
        <taxon>Schistosomatidae</taxon>
        <taxon>Schistosoma</taxon>
    </lineage>
</organism>
<evidence type="ECO:0000313" key="2">
    <source>
        <dbReference type="Proteomes" id="UP000279833"/>
    </source>
</evidence>
<dbReference type="AlphaFoldDB" id="A0A183JU35"/>
<accession>A0A183JU35</accession>
<dbReference type="InterPro" id="IPR043502">
    <property type="entry name" value="DNA/RNA_pol_sf"/>
</dbReference>
<sequence>MGLDLIETLKLADYSINSICRRVSTDNTPEWNQKNAMLQRHQSVFREGLGECTKAKALLTLKPEATPVFRPKRPVPYAALPIVEQELQRLQQMGVIEPVNFSNWAAPIVVVKKSNGSVRLCADCKIHFECFVCL</sequence>
<dbReference type="STRING" id="6186.A0A183JU35"/>